<dbReference type="Proteomes" id="UP000051086">
    <property type="component" value="Unassembled WGS sequence"/>
</dbReference>
<dbReference type="SUPFAM" id="SSF56935">
    <property type="entry name" value="Porins"/>
    <property type="match status" value="1"/>
</dbReference>
<evidence type="ECO:0000256" key="1">
    <source>
        <dbReference type="SAM" id="SignalP"/>
    </source>
</evidence>
<dbReference type="Proteomes" id="UP000051887">
    <property type="component" value="Unassembled WGS sequence"/>
</dbReference>
<dbReference type="Gene3D" id="2.40.160.10">
    <property type="entry name" value="Porin"/>
    <property type="match status" value="1"/>
</dbReference>
<dbReference type="EMBL" id="CYSB01000004">
    <property type="protein sequence ID" value="CUH62772.1"/>
    <property type="molecule type" value="Genomic_DNA"/>
</dbReference>
<sequence>MKYAFPLAAAALLALPSMAAAEISGAATVGLGRSTVDGESGEINEYSLDFDFNYAGTGNLSFGASGGFRRLDVDGGGELDSTNLNVEALYGLSNGFDVGAYYGYSNFDLGGPSQDFNAYGLLFGYGAGAFEGELALGQVDVDGFTANEFSLFGRYNVSDQTQILGEIGTVRDDGDGFNLFGVGVNHSINDQFGVFGAIRRGSAVGGGDFNTTELSIGMDYRLAALSSFGALLSLELARVNLDAGGGGDADINSVRLGLTMPLGGDGRKALPLNSGASTLDGGMRSAYQRFLSSGLVFF</sequence>
<feature type="chain" id="PRO_5009792653" evidence="1">
    <location>
        <begin position="20"/>
        <end position="298"/>
    </location>
</feature>
<reference evidence="2 4" key="1">
    <citation type="submission" date="2015-09" db="EMBL/GenBank/DDBJ databases">
        <authorList>
            <person name="Rodrigo-Torres L."/>
            <person name="Arahal D.R."/>
        </authorList>
    </citation>
    <scope>NUCLEOTIDE SEQUENCE [LARGE SCALE GENOMIC DNA]</scope>
    <source>
        <strain evidence="2 4">CECT 5118</strain>
    </source>
</reference>
<evidence type="ECO:0000313" key="5">
    <source>
        <dbReference type="Proteomes" id="UP000051887"/>
    </source>
</evidence>
<dbReference type="RefSeq" id="WP_058244680.1">
    <property type="nucleotide sequence ID" value="NZ_CYSB01000004.1"/>
</dbReference>
<dbReference type="EMBL" id="CYSC01000041">
    <property type="protein sequence ID" value="CUH73526.1"/>
    <property type="molecule type" value="Genomic_DNA"/>
</dbReference>
<evidence type="ECO:0000313" key="4">
    <source>
        <dbReference type="Proteomes" id="UP000051086"/>
    </source>
</evidence>
<dbReference type="InterPro" id="IPR023614">
    <property type="entry name" value="Porin_dom_sf"/>
</dbReference>
<feature type="signal peptide" evidence="1">
    <location>
        <begin position="1"/>
        <end position="19"/>
    </location>
</feature>
<keyword evidence="4" id="KW-1185">Reference proteome</keyword>
<accession>A0A0P1GCX0</accession>
<evidence type="ECO:0000313" key="3">
    <source>
        <dbReference type="EMBL" id="CUH73526.1"/>
    </source>
</evidence>
<keyword evidence="1" id="KW-0732">Signal</keyword>
<dbReference type="AlphaFoldDB" id="A0A0P1GCX0"/>
<gene>
    <name evidence="2" type="ORF">TL5118_00174</name>
    <name evidence="3" type="ORF">TL5120_03336</name>
</gene>
<organism evidence="3 5">
    <name type="scientific">Thalassovita autumnalis</name>
    <dbReference type="NCBI Taxonomy" id="2072972"/>
    <lineage>
        <taxon>Bacteria</taxon>
        <taxon>Pseudomonadati</taxon>
        <taxon>Pseudomonadota</taxon>
        <taxon>Alphaproteobacteria</taxon>
        <taxon>Rhodobacterales</taxon>
        <taxon>Roseobacteraceae</taxon>
        <taxon>Thalassovita</taxon>
    </lineage>
</organism>
<evidence type="ECO:0000313" key="2">
    <source>
        <dbReference type="EMBL" id="CUH62772.1"/>
    </source>
</evidence>
<proteinExistence type="predicted"/>
<name>A0A0P1GCX0_9RHOB</name>
<reference evidence="3 5" key="2">
    <citation type="submission" date="2015-09" db="EMBL/GenBank/DDBJ databases">
        <authorList>
            <consortium name="Swine Surveillance"/>
        </authorList>
    </citation>
    <scope>NUCLEOTIDE SEQUENCE [LARGE SCALE GENOMIC DNA]</scope>
    <source>
        <strain evidence="3 5">5120</strain>
    </source>
</reference>
<protein>
    <submittedName>
        <fullName evidence="3">Uncharacterized protein</fullName>
    </submittedName>
</protein>